<feature type="region of interest" description="Disordered" evidence="1">
    <location>
        <begin position="219"/>
        <end position="242"/>
    </location>
</feature>
<feature type="compositionally biased region" description="Polar residues" evidence="1">
    <location>
        <begin position="160"/>
        <end position="182"/>
    </location>
</feature>
<protein>
    <submittedName>
        <fullName evidence="2">Uncharacterized protein</fullName>
    </submittedName>
</protein>
<dbReference type="OrthoDB" id="5869838at2759"/>
<reference evidence="2 3" key="1">
    <citation type="submission" date="2018-08" db="EMBL/GenBank/DDBJ databases">
        <authorList>
            <person name="Laetsch R D."/>
            <person name="Stevens L."/>
            <person name="Kumar S."/>
            <person name="Blaxter L. M."/>
        </authorList>
    </citation>
    <scope>NUCLEOTIDE SEQUENCE [LARGE SCALE GENOMIC DNA]</scope>
</reference>
<keyword evidence="3" id="KW-1185">Reference proteome</keyword>
<feature type="compositionally biased region" description="Polar residues" evidence="1">
    <location>
        <begin position="226"/>
        <end position="239"/>
    </location>
</feature>
<proteinExistence type="predicted"/>
<dbReference type="EMBL" id="UPTC01000175">
    <property type="protein sequence ID" value="VBB27052.1"/>
    <property type="molecule type" value="Genomic_DNA"/>
</dbReference>
<name>A0A498SEW9_ACAVI</name>
<feature type="region of interest" description="Disordered" evidence="1">
    <location>
        <begin position="159"/>
        <end position="182"/>
    </location>
</feature>
<evidence type="ECO:0000313" key="3">
    <source>
        <dbReference type="Proteomes" id="UP000276991"/>
    </source>
</evidence>
<evidence type="ECO:0000256" key="1">
    <source>
        <dbReference type="SAM" id="MobiDB-lite"/>
    </source>
</evidence>
<dbReference type="AlphaFoldDB" id="A0A498SEW9"/>
<dbReference type="Proteomes" id="UP000276991">
    <property type="component" value="Unassembled WGS sequence"/>
</dbReference>
<sequence length="430" mass="49168">MERADHLQSNFETVPAAQFRIAKGETTVTQTKFIIQKPIKLQPTASVQKSLSADIQKILRFNSAMDNSSVLADGTHPTWIIRRHLTQNDSATDSAESKSEIAKPIKIENWTTANAKRVEANRKLLQQQIPYKSSTASVAFKETIEEYERIIGMHRKEHQNVTSNGGNTTWKHGTSSNGTSHNKIFEKSMSTIEEQHGHAELKTILRYLKHGRSEESIERTAPMSKSHGQYNDQIQNEPATNEKAELDNHRSNAIRKEQEDMPQESSYQTAIVLNVFEGKPTLVSSSNNNETISSKTENVLPSYQRDIEQQLNSASEVTVKQIFVQGTTENSKTEKLTLKKTYSTVNAAFNAKQTPIRTSLSRKKEEDEYDVFEEEHEPDWVTSSFRLGSIRRKKNEKNVAMQRIQKEIELEKQRHHEMIKMRRNDKVNLC</sequence>
<organism evidence="2 3">
    <name type="scientific">Acanthocheilonema viteae</name>
    <name type="common">Filarial nematode worm</name>
    <name type="synonym">Dipetalonema viteae</name>
    <dbReference type="NCBI Taxonomy" id="6277"/>
    <lineage>
        <taxon>Eukaryota</taxon>
        <taxon>Metazoa</taxon>
        <taxon>Ecdysozoa</taxon>
        <taxon>Nematoda</taxon>
        <taxon>Chromadorea</taxon>
        <taxon>Rhabditida</taxon>
        <taxon>Spirurina</taxon>
        <taxon>Spiruromorpha</taxon>
        <taxon>Filarioidea</taxon>
        <taxon>Onchocercidae</taxon>
        <taxon>Acanthocheilonema</taxon>
    </lineage>
</organism>
<evidence type="ECO:0000313" key="2">
    <source>
        <dbReference type="EMBL" id="VBB27052.1"/>
    </source>
</evidence>
<gene>
    <name evidence="2" type="ORF">NAV_LOCUS1882</name>
</gene>
<accession>A0A498SEW9</accession>